<feature type="domain" description="MobA/VirD2-like nuclease" evidence="2">
    <location>
        <begin position="124"/>
        <end position="208"/>
    </location>
</feature>
<sequence>MKRENDFRLRIGRPRDRGAGAGAKVRGFVGEVLNAARRSGLGTLDHGARGRAGRFGRGGGARGRLASRRVIIKARIVQHRGARYRAAPMKMHLSYLRRQGATRDGERAEMFDRDGIADHDAFAKRCEEDRHHFRFIVSPEDAARLEDLRATTRQLMERAERELGTRLDWIAVDHWNTDHPHVHVLVRGVADDGRDLVINPEFMKHGFRELAEALVSLELGPRTEAEIAASLNREMTADRWTQLDRRLRDLAGDAGVVDLRPDAERPKAGDLRLIGRVQHLERLGLAEAQSPGQWRLSEDLEPQLRALGIRGDIIKTLHATMRGQDRDPNAIVVQGRELAAPVVGKLADRGLHDELSGQAYVVVDAVDGRIHHFRFGDLIQTGDTPIGGLVEVRSRALDDGSARLELIHRSDLDLAGQVKASGATWLDRQMVARDPQVLAQAGFGLEARAALDQRRAHLEKVGRANRRNGTLTPARDLIGALRSQELARVAVNIRAETGATFVETGKGDVVSGLYSRRLDLVSGRFAMIEDGLGFQLVPWTRSLDAQLGREVRGMMSPSGGMDWSPGKKRGLGL</sequence>
<dbReference type="EMBL" id="NCDQ01000343">
    <property type="protein sequence ID" value="OYX00039.1"/>
    <property type="molecule type" value="Genomic_DNA"/>
</dbReference>
<dbReference type="InterPro" id="IPR021795">
    <property type="entry name" value="DUF3363"/>
</dbReference>
<feature type="region of interest" description="Disordered" evidence="1">
    <location>
        <begin position="554"/>
        <end position="573"/>
    </location>
</feature>
<dbReference type="Pfam" id="PF11843">
    <property type="entry name" value="DUF3363"/>
    <property type="match status" value="2"/>
</dbReference>
<dbReference type="Pfam" id="PF03432">
    <property type="entry name" value="Relaxase"/>
    <property type="match status" value="1"/>
</dbReference>
<reference evidence="3 4" key="1">
    <citation type="submission" date="2017-03" db="EMBL/GenBank/DDBJ databases">
        <title>Lifting the veil on microbial sulfur biogeochemistry in mining wastewaters.</title>
        <authorList>
            <person name="Kantor R.S."/>
            <person name="Colenbrander Nelson T."/>
            <person name="Marshall S."/>
            <person name="Bennett D."/>
            <person name="Apte S."/>
            <person name="Camacho D."/>
            <person name="Thomas B.C."/>
            <person name="Warren L.A."/>
            <person name="Banfield J.F."/>
        </authorList>
    </citation>
    <scope>NUCLEOTIDE SEQUENCE [LARGE SCALE GENOMIC DNA]</scope>
    <source>
        <strain evidence="3">32-67-7</strain>
    </source>
</reference>
<protein>
    <submittedName>
        <fullName evidence="3">Type VI secretion protein</fullName>
    </submittedName>
</protein>
<dbReference type="AlphaFoldDB" id="A0A258CX40"/>
<dbReference type="Proteomes" id="UP000215616">
    <property type="component" value="Unassembled WGS sequence"/>
</dbReference>
<comment type="caution">
    <text evidence="3">The sequence shown here is derived from an EMBL/GenBank/DDBJ whole genome shotgun (WGS) entry which is preliminary data.</text>
</comment>
<evidence type="ECO:0000256" key="1">
    <source>
        <dbReference type="SAM" id="MobiDB-lite"/>
    </source>
</evidence>
<evidence type="ECO:0000259" key="2">
    <source>
        <dbReference type="Pfam" id="PF03432"/>
    </source>
</evidence>
<name>A0A258CX40_CAUVI</name>
<evidence type="ECO:0000313" key="3">
    <source>
        <dbReference type="EMBL" id="OYX00039.1"/>
    </source>
</evidence>
<organism evidence="3 4">
    <name type="scientific">Caulobacter vibrioides</name>
    <name type="common">Caulobacter crescentus</name>
    <dbReference type="NCBI Taxonomy" id="155892"/>
    <lineage>
        <taxon>Bacteria</taxon>
        <taxon>Pseudomonadati</taxon>
        <taxon>Pseudomonadota</taxon>
        <taxon>Alphaproteobacteria</taxon>
        <taxon>Caulobacterales</taxon>
        <taxon>Caulobacteraceae</taxon>
        <taxon>Caulobacter</taxon>
    </lineage>
</organism>
<proteinExistence type="predicted"/>
<gene>
    <name evidence="3" type="ORF">B7Z12_16935</name>
</gene>
<accession>A0A258CX40</accession>
<dbReference type="InterPro" id="IPR005094">
    <property type="entry name" value="Endonuclease_MobA/VirD2"/>
</dbReference>
<evidence type="ECO:0000313" key="4">
    <source>
        <dbReference type="Proteomes" id="UP000215616"/>
    </source>
</evidence>